<feature type="region of interest" description="Disordered" evidence="1">
    <location>
        <begin position="300"/>
        <end position="322"/>
    </location>
</feature>
<organism evidence="5">
    <name type="scientific">Taenia asiatica</name>
    <name type="common">Asian tapeworm</name>
    <dbReference type="NCBI Taxonomy" id="60517"/>
    <lineage>
        <taxon>Eukaryota</taxon>
        <taxon>Metazoa</taxon>
        <taxon>Spiralia</taxon>
        <taxon>Lophotrochozoa</taxon>
        <taxon>Platyhelminthes</taxon>
        <taxon>Cestoda</taxon>
        <taxon>Eucestoda</taxon>
        <taxon>Cyclophyllidea</taxon>
        <taxon>Taeniidae</taxon>
        <taxon>Taenia</taxon>
    </lineage>
</organism>
<name>A0A0R3WD77_TAEAS</name>
<dbReference type="EMBL" id="UYRS01018868">
    <property type="protein sequence ID" value="VDK40888.1"/>
    <property type="molecule type" value="Genomic_DNA"/>
</dbReference>
<keyword evidence="4" id="KW-1185">Reference proteome</keyword>
<reference evidence="5" key="1">
    <citation type="submission" date="2017-02" db="UniProtKB">
        <authorList>
            <consortium name="WormBaseParasite"/>
        </authorList>
    </citation>
    <scope>IDENTIFICATION</scope>
</reference>
<evidence type="ECO:0000313" key="5">
    <source>
        <dbReference type="WBParaSite" id="TASK_0000870901-mRNA-1"/>
    </source>
</evidence>
<feature type="compositionally biased region" description="Low complexity" evidence="1">
    <location>
        <begin position="313"/>
        <end position="322"/>
    </location>
</feature>
<sequence length="426" mass="43427">MWSVIVGVFACLLNFPACLKVVGEGGVKDRSDVWAARPLAPAIAVPLNLPVAMPVVPMSAASVGLSTGLSAVAVKPSSSNLCIGGKAETLCVIGTLSQLPMKASQSSGQAVSSPPSGTSESVAQRSAGAPCSLMCLELAKKKSASTSSGGCNLLISRKTLDSSIANTLLRMRQLPVVGRTSAPEAGGCNVAPGSLKLAPNVEQKVVWSVAPTVAQVSTALPSTGYSAGQAESVDSVAKMGRRVASGAAQPTKSLENGVAGLLKCGEMMSSDAESSDAVVGGACSVSLQSVASAQSAVQWKGTEVRPRGEKSRGSVGSGVSTSWRRPSASVSALLPSISGMVADIVNSSRKSQPIDILTTMQQKPSTAPPCPWADPFNPASFFSPFALAHGDGRSGDAMARDVVMCPICAFSSCDREAIMRHVIDNH</sequence>
<gene>
    <name evidence="3" type="ORF">TASK_LOCUS8710</name>
</gene>
<evidence type="ECO:0000256" key="1">
    <source>
        <dbReference type="SAM" id="MobiDB-lite"/>
    </source>
</evidence>
<dbReference type="OrthoDB" id="10650751at2759"/>
<accession>A0A0R3WD77</accession>
<keyword evidence="2" id="KW-0732">Signal</keyword>
<dbReference type="AlphaFoldDB" id="A0A0R3WD77"/>
<evidence type="ECO:0000313" key="4">
    <source>
        <dbReference type="Proteomes" id="UP000282613"/>
    </source>
</evidence>
<evidence type="ECO:0000256" key="2">
    <source>
        <dbReference type="SAM" id="SignalP"/>
    </source>
</evidence>
<feature type="compositionally biased region" description="Basic and acidic residues" evidence="1">
    <location>
        <begin position="302"/>
        <end position="312"/>
    </location>
</feature>
<proteinExistence type="predicted"/>
<protein>
    <submittedName>
        <fullName evidence="5">Secreted protein</fullName>
    </submittedName>
</protein>
<reference evidence="3 4" key="2">
    <citation type="submission" date="2018-11" db="EMBL/GenBank/DDBJ databases">
        <authorList>
            <consortium name="Pathogen Informatics"/>
        </authorList>
    </citation>
    <scope>NUCLEOTIDE SEQUENCE [LARGE SCALE GENOMIC DNA]</scope>
</reference>
<dbReference type="WBParaSite" id="TASK_0000870901-mRNA-1">
    <property type="protein sequence ID" value="TASK_0000870901-mRNA-1"/>
    <property type="gene ID" value="TASK_0000870901"/>
</dbReference>
<dbReference type="Proteomes" id="UP000282613">
    <property type="component" value="Unassembled WGS sequence"/>
</dbReference>
<feature type="chain" id="PRO_5043132761" evidence="2">
    <location>
        <begin position="21"/>
        <end position="426"/>
    </location>
</feature>
<feature type="signal peptide" evidence="2">
    <location>
        <begin position="1"/>
        <end position="20"/>
    </location>
</feature>
<evidence type="ECO:0000313" key="3">
    <source>
        <dbReference type="EMBL" id="VDK40888.1"/>
    </source>
</evidence>